<dbReference type="EMBL" id="AZIL01001165">
    <property type="protein sequence ID" value="EWM24715.1"/>
    <property type="molecule type" value="Genomic_DNA"/>
</dbReference>
<proteinExistence type="predicted"/>
<reference evidence="1 2" key="1">
    <citation type="journal article" date="2014" name="Mol. Plant">
        <title>Chromosome Scale Genome Assembly and Transcriptome Profiling of Nannochloropsis gaditana in Nitrogen Depletion.</title>
        <authorList>
            <person name="Corteggiani Carpinelli E."/>
            <person name="Telatin A."/>
            <person name="Vitulo N."/>
            <person name="Forcato C."/>
            <person name="D'Angelo M."/>
            <person name="Schiavon R."/>
            <person name="Vezzi A."/>
            <person name="Giacometti G.M."/>
            <person name="Morosinotto T."/>
            <person name="Valle G."/>
        </authorList>
    </citation>
    <scope>NUCLEOTIDE SEQUENCE [LARGE SCALE GENOMIC DNA]</scope>
    <source>
        <strain evidence="1 2">B-31</strain>
    </source>
</reference>
<comment type="caution">
    <text evidence="1">The sequence shown here is derived from an EMBL/GenBank/DDBJ whole genome shotgun (WGS) entry which is preliminary data.</text>
</comment>
<evidence type="ECO:0000313" key="1">
    <source>
        <dbReference type="EMBL" id="EWM24715.1"/>
    </source>
</evidence>
<keyword evidence="2" id="KW-1185">Reference proteome</keyword>
<dbReference type="Proteomes" id="UP000019335">
    <property type="component" value="Chromosome 13"/>
</dbReference>
<organism evidence="1 2">
    <name type="scientific">Nannochloropsis gaditana</name>
    <dbReference type="NCBI Taxonomy" id="72520"/>
    <lineage>
        <taxon>Eukaryota</taxon>
        <taxon>Sar</taxon>
        <taxon>Stramenopiles</taxon>
        <taxon>Ochrophyta</taxon>
        <taxon>Eustigmatophyceae</taxon>
        <taxon>Eustigmatales</taxon>
        <taxon>Monodopsidaceae</taxon>
        <taxon>Nannochloropsis</taxon>
    </lineage>
</organism>
<accession>W7TCI1</accession>
<sequence>MEEEGQIDFKIGFSSHPGAQVAKLDVRFQRPPPRCACASTCSQGACTPTPRTAVWRGRCRFIQTSV</sequence>
<protein>
    <submittedName>
        <fullName evidence="1">Uncharacterized protein</fullName>
    </submittedName>
</protein>
<name>W7TCI1_9STRA</name>
<evidence type="ECO:0000313" key="2">
    <source>
        <dbReference type="Proteomes" id="UP000019335"/>
    </source>
</evidence>
<gene>
    <name evidence="1" type="ORF">Naga_101966g1</name>
</gene>
<dbReference type="AlphaFoldDB" id="W7TCI1"/>